<organism evidence="2 3">
    <name type="scientific">Cotesia glomerata</name>
    <name type="common">Lepidopteran parasitic wasp</name>
    <name type="synonym">Apanteles glomeratus</name>
    <dbReference type="NCBI Taxonomy" id="32391"/>
    <lineage>
        <taxon>Eukaryota</taxon>
        <taxon>Metazoa</taxon>
        <taxon>Ecdysozoa</taxon>
        <taxon>Arthropoda</taxon>
        <taxon>Hexapoda</taxon>
        <taxon>Insecta</taxon>
        <taxon>Pterygota</taxon>
        <taxon>Neoptera</taxon>
        <taxon>Endopterygota</taxon>
        <taxon>Hymenoptera</taxon>
        <taxon>Apocrita</taxon>
        <taxon>Ichneumonoidea</taxon>
        <taxon>Braconidae</taxon>
        <taxon>Microgastrinae</taxon>
        <taxon>Cotesia</taxon>
    </lineage>
</organism>
<feature type="signal peptide" evidence="1">
    <location>
        <begin position="1"/>
        <end position="20"/>
    </location>
</feature>
<gene>
    <name evidence="2" type="ORF">KQX54_004523</name>
</gene>
<dbReference type="AlphaFoldDB" id="A0AAV7I3Q9"/>
<evidence type="ECO:0000313" key="2">
    <source>
        <dbReference type="EMBL" id="KAH0545920.1"/>
    </source>
</evidence>
<evidence type="ECO:0000313" key="3">
    <source>
        <dbReference type="Proteomes" id="UP000826195"/>
    </source>
</evidence>
<keyword evidence="3" id="KW-1185">Reference proteome</keyword>
<comment type="caution">
    <text evidence="2">The sequence shown here is derived from an EMBL/GenBank/DDBJ whole genome shotgun (WGS) entry which is preliminary data.</text>
</comment>
<accession>A0AAV7I3Q9</accession>
<name>A0AAV7I3Q9_COTGL</name>
<sequence length="69" mass="8054">MSKITLILFILGVLLTITLAADDKKEETCEGQWCHVMKQHIYGCCNEKFVCRLVNPWKFWSSEGQCTWK</sequence>
<protein>
    <submittedName>
        <fullName evidence="2">Uncharacterized protein</fullName>
    </submittedName>
</protein>
<dbReference type="EMBL" id="JAHXZJ010002237">
    <property type="protein sequence ID" value="KAH0545920.1"/>
    <property type="molecule type" value="Genomic_DNA"/>
</dbReference>
<keyword evidence="1" id="KW-0732">Signal</keyword>
<dbReference type="Proteomes" id="UP000826195">
    <property type="component" value="Unassembled WGS sequence"/>
</dbReference>
<proteinExistence type="predicted"/>
<reference evidence="2 3" key="1">
    <citation type="journal article" date="2021" name="J. Hered.">
        <title>A chromosome-level genome assembly of the parasitoid wasp, Cotesia glomerata (Hymenoptera: Braconidae).</title>
        <authorList>
            <person name="Pinto B.J."/>
            <person name="Weis J.J."/>
            <person name="Gamble T."/>
            <person name="Ode P.J."/>
            <person name="Paul R."/>
            <person name="Zaspel J.M."/>
        </authorList>
    </citation>
    <scope>NUCLEOTIDE SEQUENCE [LARGE SCALE GENOMIC DNA]</scope>
    <source>
        <strain evidence="2">CgM1</strain>
    </source>
</reference>
<feature type="chain" id="PRO_5043608362" evidence="1">
    <location>
        <begin position="21"/>
        <end position="69"/>
    </location>
</feature>
<evidence type="ECO:0000256" key="1">
    <source>
        <dbReference type="SAM" id="SignalP"/>
    </source>
</evidence>